<dbReference type="GO" id="GO:0005634">
    <property type="term" value="C:nucleus"/>
    <property type="evidence" value="ECO:0007669"/>
    <property type="project" value="TreeGrafter"/>
</dbReference>
<feature type="compositionally biased region" description="Basic residues" evidence="3">
    <location>
        <begin position="1454"/>
        <end position="1464"/>
    </location>
</feature>
<dbReference type="PANTHER" id="PTHR16515">
    <property type="entry name" value="PR DOMAIN ZINC FINGER PROTEIN"/>
    <property type="match status" value="1"/>
</dbReference>
<dbReference type="STRING" id="41427.A0A182JAX8"/>
<proteinExistence type="predicted"/>
<keyword evidence="2" id="KW-0804">Transcription</keyword>
<feature type="compositionally biased region" description="Low complexity" evidence="3">
    <location>
        <begin position="1431"/>
        <end position="1453"/>
    </location>
</feature>
<dbReference type="Gene3D" id="2.170.270.10">
    <property type="entry name" value="SET domain"/>
    <property type="match status" value="1"/>
</dbReference>
<evidence type="ECO:0000256" key="2">
    <source>
        <dbReference type="ARBA" id="ARBA00023163"/>
    </source>
</evidence>
<protein>
    <submittedName>
        <fullName evidence="4">Uncharacterized protein</fullName>
    </submittedName>
</protein>
<dbReference type="VEuPathDB" id="VectorBase:AATE014675"/>
<dbReference type="PANTHER" id="PTHR16515:SF19">
    <property type="entry name" value="PR DOMAIN ZINC FINGER PROTEIN 14"/>
    <property type="match status" value="1"/>
</dbReference>
<dbReference type="FunFam" id="2.170.270.10:FF:000073">
    <property type="entry name" value="AGAP013139-PA"/>
    <property type="match status" value="1"/>
</dbReference>
<dbReference type="InterPro" id="IPR001214">
    <property type="entry name" value="SET_dom"/>
</dbReference>
<dbReference type="PROSITE" id="PS50157">
    <property type="entry name" value="ZINC_FINGER_C2H2_2"/>
    <property type="match status" value="3"/>
</dbReference>
<accession>A0A182JAX8</accession>
<feature type="region of interest" description="Disordered" evidence="3">
    <location>
        <begin position="1431"/>
        <end position="1473"/>
    </location>
</feature>
<organism evidence="4">
    <name type="scientific">Anopheles atroparvus</name>
    <name type="common">European mosquito</name>
    <dbReference type="NCBI Taxonomy" id="41427"/>
    <lineage>
        <taxon>Eukaryota</taxon>
        <taxon>Metazoa</taxon>
        <taxon>Ecdysozoa</taxon>
        <taxon>Arthropoda</taxon>
        <taxon>Hexapoda</taxon>
        <taxon>Insecta</taxon>
        <taxon>Pterygota</taxon>
        <taxon>Neoptera</taxon>
        <taxon>Endopterygota</taxon>
        <taxon>Diptera</taxon>
        <taxon>Nematocera</taxon>
        <taxon>Culicoidea</taxon>
        <taxon>Culicidae</taxon>
        <taxon>Anophelinae</taxon>
        <taxon>Anopheles</taxon>
    </lineage>
</organism>
<dbReference type="GO" id="GO:0008757">
    <property type="term" value="F:S-adenosylmethionine-dependent methyltransferase activity"/>
    <property type="evidence" value="ECO:0007669"/>
    <property type="project" value="UniProtKB-ARBA"/>
</dbReference>
<keyword evidence="1" id="KW-0805">Transcription regulation</keyword>
<dbReference type="Gene3D" id="3.30.160.60">
    <property type="entry name" value="Classic Zinc Finger"/>
    <property type="match status" value="2"/>
</dbReference>
<dbReference type="PROSITE" id="PS00028">
    <property type="entry name" value="ZINC_FINGER_C2H2_1"/>
    <property type="match status" value="3"/>
</dbReference>
<dbReference type="GO" id="GO:0000977">
    <property type="term" value="F:RNA polymerase II transcription regulatory region sequence-specific DNA binding"/>
    <property type="evidence" value="ECO:0007669"/>
    <property type="project" value="TreeGrafter"/>
</dbReference>
<dbReference type="InterPro" id="IPR046341">
    <property type="entry name" value="SET_dom_sf"/>
</dbReference>
<feature type="region of interest" description="Disordered" evidence="3">
    <location>
        <begin position="615"/>
        <end position="663"/>
    </location>
</feature>
<dbReference type="InterPro" id="IPR050331">
    <property type="entry name" value="Zinc_finger"/>
</dbReference>
<feature type="compositionally biased region" description="Low complexity" evidence="3">
    <location>
        <begin position="1201"/>
        <end position="1213"/>
    </location>
</feature>
<dbReference type="GO" id="GO:0006357">
    <property type="term" value="P:regulation of transcription by RNA polymerase II"/>
    <property type="evidence" value="ECO:0007669"/>
    <property type="project" value="TreeGrafter"/>
</dbReference>
<feature type="region of interest" description="Disordered" evidence="3">
    <location>
        <begin position="311"/>
        <end position="384"/>
    </location>
</feature>
<feature type="compositionally biased region" description="Low complexity" evidence="3">
    <location>
        <begin position="1156"/>
        <end position="1192"/>
    </location>
</feature>
<feature type="region of interest" description="Disordered" evidence="3">
    <location>
        <begin position="719"/>
        <end position="739"/>
    </location>
</feature>
<name>A0A182JAX8_ANOAO</name>
<dbReference type="SMART" id="SM00355">
    <property type="entry name" value="ZnF_C2H2"/>
    <property type="match status" value="4"/>
</dbReference>
<dbReference type="Pfam" id="PF21549">
    <property type="entry name" value="PRDM2_PR"/>
    <property type="match status" value="1"/>
</dbReference>
<dbReference type="SUPFAM" id="SSF57667">
    <property type="entry name" value="beta-beta-alpha zinc fingers"/>
    <property type="match status" value="2"/>
</dbReference>
<reference evidence="4" key="1">
    <citation type="submission" date="2022-08" db="UniProtKB">
        <authorList>
            <consortium name="EnsemblMetazoa"/>
        </authorList>
    </citation>
    <scope>IDENTIFICATION</scope>
    <source>
        <strain evidence="4">EBRO</strain>
    </source>
</reference>
<dbReference type="GO" id="GO:0008170">
    <property type="term" value="F:N-methyltransferase activity"/>
    <property type="evidence" value="ECO:0007669"/>
    <property type="project" value="UniProtKB-ARBA"/>
</dbReference>
<feature type="region of interest" description="Disordered" evidence="3">
    <location>
        <begin position="1272"/>
        <end position="1334"/>
    </location>
</feature>
<feature type="compositionally biased region" description="Basic residues" evidence="3">
    <location>
        <begin position="371"/>
        <end position="381"/>
    </location>
</feature>
<feature type="compositionally biased region" description="Basic and acidic residues" evidence="3">
    <location>
        <begin position="1289"/>
        <end position="1313"/>
    </location>
</feature>
<dbReference type="InterPro" id="IPR013087">
    <property type="entry name" value="Znf_C2H2_type"/>
</dbReference>
<evidence type="ECO:0000256" key="3">
    <source>
        <dbReference type="SAM" id="MobiDB-lite"/>
    </source>
</evidence>
<dbReference type="GO" id="GO:0008276">
    <property type="term" value="F:protein methyltransferase activity"/>
    <property type="evidence" value="ECO:0007669"/>
    <property type="project" value="UniProtKB-ARBA"/>
</dbReference>
<dbReference type="InterPro" id="IPR036236">
    <property type="entry name" value="Znf_C2H2_sf"/>
</dbReference>
<evidence type="ECO:0000256" key="1">
    <source>
        <dbReference type="ARBA" id="ARBA00023015"/>
    </source>
</evidence>
<feature type="region of interest" description="Disordered" evidence="3">
    <location>
        <begin position="1150"/>
        <end position="1213"/>
    </location>
</feature>
<feature type="compositionally biased region" description="Low complexity" evidence="3">
    <location>
        <begin position="311"/>
        <end position="339"/>
    </location>
</feature>
<feature type="region of interest" description="Disordered" evidence="3">
    <location>
        <begin position="922"/>
        <end position="955"/>
    </location>
</feature>
<evidence type="ECO:0000313" key="4">
    <source>
        <dbReference type="EnsemblMetazoa" id="AATE014675-PA.1"/>
    </source>
</evidence>
<dbReference type="EnsemblMetazoa" id="AATE014675-RA">
    <property type="protein sequence ID" value="AATE014675-PA.1"/>
    <property type="gene ID" value="AATE014675"/>
</dbReference>
<feature type="compositionally biased region" description="Polar residues" evidence="3">
    <location>
        <begin position="1272"/>
        <end position="1283"/>
    </location>
</feature>
<sequence>MILVCSICGASHYTQNCPEYAKGDHVKDKPSLNLSRSSVPNGLLIMDTQQGSCVVTSQKFAKGTRFGPLLAQKSYVPIKHIPFPLVLFAGSYYHHPQDEYCSELQALFGSSRNVYLDTRNETKCNWMIHVSLARFSNEQNLICYQEDDEIYYTAVKDIELGDILRVWYSRNYATKIGASLLEPSPYDICNNILRSVSMDYGGPGGTEMMDIDSNNNSSNFCPGATGVKGGTATPATATLATYDKVSLPPIDSLMKTSSPKYASSSSQPHMFDIDLLGASVPSATHHPTNVPDLVDEYFNSPSFVYSSHLGLHHQGQQAEQHAHGQFQSFHHPHQQQHGGIMSPPQQDTGSQELRLGRELYSSDQGHSVQSHPHHLNHHHQVQQHPIAATSTLADYQCLPDDTLSPADLINISLGASDINIAFDSAFSDAGEVAELIGTGGTHHHLQSYEGTDDGAEGTGFGDGTAFDLMATTSSTGSGAEACGVVGLEKLHCRFSSSSDSLITLNDANLAMTALTPTPSVVSSVPGTEVDVDKKYVCEVCLRKYMTKSNLDKHVRKHNLFLCVFCMKLFQQADELKEHECTERKSKTAYLHCPKCLKVLSNSWSLQRHMKIHKDLTPEEAAPLGATGGTADEVGKMGTENGEGTSSGNAAKDPTPYEDLSNSTPLVELRQNIDASEEGKTMTLVASGSEGAPDNRNAEFPIQREQHLLTEDEIKKEHPPVKTMNTTSSPTSPPDAPAGVSGASNLNSMQITNTSSSQDMLTNVQAPNGKQLYKCIVCSKLFKNPNALEKHLRKVHTVYTISNDYKTEKKVLSQLNQKKTPEAVYAHNSKEIGGGSHNLAAIANGGSGTGANPAKSHSIIIISNLELTNNNLIDTSQLFLNQAATHHGGNVGTNGMSGLGSKIDVKVLNATDKLPKLVPISNHHRHHPQQQQQQQLHHQHPVAPGQQGGPTTLQLSGTKMLVPPAATASGHNTASANAMTGMHEHPGAYQLATASLLRGKADDGDTDAYPGATRDTVALVPSSPLFGSDSQTLTLSPMKLTSAEPGASVLDDVYMDDKRHLIEASTSVVSHDELSNYQLKRHMEIHDSVYYNCPYCDRLPLKAKASLRKHLYNAHPERAPPKEQINKFISTLVVTDENMLRELAQKNMRKIRNKSAKMQAKQAQQQLQLQHQEQQQEQQQRTQHHPPQQRQTMAASVETELPGESFPAPSPGAGANSATTGIILYENGLSDSMLDEQGEDMLSFKTIFPAEDGSIGESSMDQMDHVALENCDQSSTCSSNTTHHGSVVGGEDKKRKAGPEHREHKVQQQRRQSETHSPIAGGSHGKGSGHSIDDGVIVGEGKRMKVLNASSGSGSGSGMSRLNSTVTSGSVMLDVCGNDTSEHVLVNSRYPANRATAGSTSSSNGTGTALRYLRKNQYPGAIMTPTLASVSMEPLAPSSSSSSMSLMPHNGHLQHNPHHQHHHHGAGPNSALDGSGQLNLDSLFGNISIDNYEFDDNATIQSFSLIEEKFKTSFDQIQEKLDAELPFDEEQIKWQNNLMANDSSSEIGDKLLTGEENIMLI</sequence>
<dbReference type="PROSITE" id="PS50280">
    <property type="entry name" value="SET"/>
    <property type="match status" value="1"/>
</dbReference>